<proteinExistence type="predicted"/>
<keyword evidence="2" id="KW-1185">Reference proteome</keyword>
<dbReference type="Proteomes" id="UP001058074">
    <property type="component" value="Unassembled WGS sequence"/>
</dbReference>
<organism evidence="1 2">
    <name type="scientific">Inconstantimicrobium mannanitabidum</name>
    <dbReference type="NCBI Taxonomy" id="1604901"/>
    <lineage>
        <taxon>Bacteria</taxon>
        <taxon>Bacillati</taxon>
        <taxon>Bacillota</taxon>
        <taxon>Clostridia</taxon>
        <taxon>Eubacteriales</taxon>
        <taxon>Clostridiaceae</taxon>
        <taxon>Inconstantimicrobium</taxon>
    </lineage>
</organism>
<accession>A0ACB5RA72</accession>
<sequence length="238" mass="26547">MKFAFVDYRISDKELTSLKKINIEPIKVPPCHKLYNAINGHVDIQLFQSSPLCNQFIAYKDIPENFLSKLTSLKVNFTLSSSSLGETYPENIALNCISTGSILIHNLKYTDEQIKTLCKNKKLINIKQGYSKCSCAIVNNSAFITSDIGIYNVLKSCSYDVLLLPAGDIVLEDFDYGFIGGTCGLISKDTMAFFGDINQYKYGDQVKEFLDSHNVNIISLNDGKLVDRGGLFIFDSSI</sequence>
<name>A0ACB5RA72_9CLOT</name>
<comment type="caution">
    <text evidence="1">The sequence shown here is derived from an EMBL/GenBank/DDBJ whole genome shotgun (WGS) entry which is preliminary data.</text>
</comment>
<protein>
    <submittedName>
        <fullName evidence="1">Uncharacterized protein</fullName>
    </submittedName>
</protein>
<evidence type="ECO:0000313" key="2">
    <source>
        <dbReference type="Proteomes" id="UP001058074"/>
    </source>
</evidence>
<reference evidence="1" key="1">
    <citation type="journal article" date="2025" name="Int. J. Syst. Evol. Microbiol.">
        <title>Inconstantimicrobium mannanitabidum sp. nov., a novel member of the family Clostridiaceae isolated from anoxic soil under the treatment of reductive soil disinfestation.</title>
        <authorList>
            <person name="Ueki A."/>
            <person name="Tonouchi A."/>
            <person name="Honma S."/>
            <person name="Kaku N."/>
            <person name="Ueki K."/>
        </authorList>
    </citation>
    <scope>NUCLEOTIDE SEQUENCE</scope>
    <source>
        <strain evidence="1">TW13</strain>
    </source>
</reference>
<evidence type="ECO:0000313" key="1">
    <source>
        <dbReference type="EMBL" id="GKX66089.1"/>
    </source>
</evidence>
<gene>
    <name evidence="1" type="ORF">rsdtw13_13470</name>
</gene>
<dbReference type="EMBL" id="BROD01000001">
    <property type="protein sequence ID" value="GKX66089.1"/>
    <property type="molecule type" value="Genomic_DNA"/>
</dbReference>